<organism evidence="1">
    <name type="scientific">Spodoptera frugiperda</name>
    <name type="common">Fall armyworm</name>
    <dbReference type="NCBI Taxonomy" id="7108"/>
    <lineage>
        <taxon>Eukaryota</taxon>
        <taxon>Metazoa</taxon>
        <taxon>Ecdysozoa</taxon>
        <taxon>Arthropoda</taxon>
        <taxon>Hexapoda</taxon>
        <taxon>Insecta</taxon>
        <taxon>Pterygota</taxon>
        <taxon>Neoptera</taxon>
        <taxon>Endopterygota</taxon>
        <taxon>Lepidoptera</taxon>
        <taxon>Glossata</taxon>
        <taxon>Ditrysia</taxon>
        <taxon>Noctuoidea</taxon>
        <taxon>Noctuidae</taxon>
        <taxon>Amphipyrinae</taxon>
        <taxon>Spodoptera</taxon>
    </lineage>
</organism>
<protein>
    <submittedName>
        <fullName evidence="1">SFRICE_005035</fullName>
    </submittedName>
</protein>
<dbReference type="AlphaFoldDB" id="A0A2H1VMC6"/>
<evidence type="ECO:0000313" key="1">
    <source>
        <dbReference type="EMBL" id="SOQ41973.1"/>
    </source>
</evidence>
<gene>
    <name evidence="1" type="ORF">SFRICE_005035</name>
</gene>
<reference evidence="1" key="1">
    <citation type="submission" date="2016-07" db="EMBL/GenBank/DDBJ databases">
        <authorList>
            <person name="Bretaudeau A."/>
        </authorList>
    </citation>
    <scope>NUCLEOTIDE SEQUENCE</scope>
    <source>
        <strain evidence="1">Rice</strain>
        <tissue evidence="1">Whole body</tissue>
    </source>
</reference>
<sequence length="95" mass="10989">MQQKQEHAKCETEYRFTIRNNCTYKWPLLTKGLFSYGEGLSINHHACSMRKSTPTICKWPLLSKDFFSHGEGLSINHHACSRRVGDFKIRPLTAC</sequence>
<proteinExistence type="predicted"/>
<name>A0A2H1VMC6_SPOFR</name>
<dbReference type="EMBL" id="ODYU01003340">
    <property type="protein sequence ID" value="SOQ41973.1"/>
    <property type="molecule type" value="Genomic_DNA"/>
</dbReference>
<accession>A0A2H1VMC6</accession>